<sequence length="53" mass="5882">MTPACVQAIRDVRVAGSILVRNSRFNAIPRAFAFQMFDQFQITGSCKGRNSGF</sequence>
<evidence type="ECO:0000313" key="1">
    <source>
        <dbReference type="EMBL" id="KJK76961.1"/>
    </source>
</evidence>
<evidence type="ECO:0000313" key="2">
    <source>
        <dbReference type="Proteomes" id="UP000054544"/>
    </source>
</evidence>
<name>A0A0D9NSZ2_METAN</name>
<protein>
    <submittedName>
        <fullName evidence="1">Uncharacterized protein</fullName>
    </submittedName>
</protein>
<dbReference type="Proteomes" id="UP000054544">
    <property type="component" value="Unassembled WGS sequence"/>
</dbReference>
<organism evidence="1 2">
    <name type="scientific">Metarhizium anisopliae BRIP 53293</name>
    <dbReference type="NCBI Taxonomy" id="1291518"/>
    <lineage>
        <taxon>Eukaryota</taxon>
        <taxon>Fungi</taxon>
        <taxon>Dikarya</taxon>
        <taxon>Ascomycota</taxon>
        <taxon>Pezizomycotina</taxon>
        <taxon>Sordariomycetes</taxon>
        <taxon>Hypocreomycetidae</taxon>
        <taxon>Hypocreales</taxon>
        <taxon>Clavicipitaceae</taxon>
        <taxon>Metarhizium</taxon>
    </lineage>
</organism>
<dbReference type="EMBL" id="KE384742">
    <property type="protein sequence ID" value="KJK76961.1"/>
    <property type="molecule type" value="Genomic_DNA"/>
</dbReference>
<gene>
    <name evidence="1" type="ORF">H634G_08003</name>
</gene>
<reference evidence="2" key="1">
    <citation type="journal article" date="2014" name="BMC Genomics">
        <title>The genome sequence of the biocontrol fungus Metarhizium anisopliae and comparative genomics of Metarhizium species.</title>
        <authorList>
            <person name="Pattemore J.A."/>
            <person name="Hane J.K."/>
            <person name="Williams A.H."/>
            <person name="Wilson B.A."/>
            <person name="Stodart B.J."/>
            <person name="Ash G.J."/>
        </authorList>
    </citation>
    <scope>NUCLEOTIDE SEQUENCE [LARGE SCALE GENOMIC DNA]</scope>
    <source>
        <strain evidence="2">BRIP 53293</strain>
    </source>
</reference>
<keyword evidence="2" id="KW-1185">Reference proteome</keyword>
<proteinExistence type="predicted"/>
<accession>A0A0D9NSZ2</accession>
<dbReference type="AlphaFoldDB" id="A0A0D9NSZ2"/>